<sequence length="316" mass="35024">MAFGVRPRPINVSVPLKKNKPNMDMLSIVSGSSPPAVETLSFLQLADISNGADLDEFKKISTDYGVTKATIAVCIVRLHKNDTSPYRFQVLRVWRMRHGDKDEAEKKDEIDYTMLMVTWSDALDEDIRDKTGYQERKKLHISTRRNSVYTWCISKVTQSDENMLTAAAYDHFKQRPELDPEVVQGLIHFLDAHNELFQGKLAVDRVTGSSGILVVSHCGYTPVVKVGAEVNWDGKPILQDIDIEDQSEKGANALNVNSLRMLLDKSSTPSTSGESIGELGACWVQHLRNQASVKTDSKTATDPKVEPAVKGPGSPP</sequence>
<dbReference type="Proteomes" id="UP000245207">
    <property type="component" value="Unassembled WGS sequence"/>
</dbReference>
<gene>
    <name evidence="2" type="ORF">CTI12_AA297730</name>
</gene>
<protein>
    <submittedName>
        <fullName evidence="2">Tetratricopeptide-like helical</fullName>
    </submittedName>
</protein>
<organism evidence="2 3">
    <name type="scientific">Artemisia annua</name>
    <name type="common">Sweet wormwood</name>
    <dbReference type="NCBI Taxonomy" id="35608"/>
    <lineage>
        <taxon>Eukaryota</taxon>
        <taxon>Viridiplantae</taxon>
        <taxon>Streptophyta</taxon>
        <taxon>Embryophyta</taxon>
        <taxon>Tracheophyta</taxon>
        <taxon>Spermatophyta</taxon>
        <taxon>Magnoliopsida</taxon>
        <taxon>eudicotyledons</taxon>
        <taxon>Gunneridae</taxon>
        <taxon>Pentapetalae</taxon>
        <taxon>asterids</taxon>
        <taxon>campanulids</taxon>
        <taxon>Asterales</taxon>
        <taxon>Asteraceae</taxon>
        <taxon>Asteroideae</taxon>
        <taxon>Anthemideae</taxon>
        <taxon>Artemisiinae</taxon>
        <taxon>Artemisia</taxon>
    </lineage>
</organism>
<dbReference type="AlphaFoldDB" id="A0A2U1N7G0"/>
<reference evidence="2 3" key="1">
    <citation type="journal article" date="2018" name="Mol. Plant">
        <title>The genome of Artemisia annua provides insight into the evolution of Asteraceae family and artemisinin biosynthesis.</title>
        <authorList>
            <person name="Shen Q."/>
            <person name="Zhang L."/>
            <person name="Liao Z."/>
            <person name="Wang S."/>
            <person name="Yan T."/>
            <person name="Shi P."/>
            <person name="Liu M."/>
            <person name="Fu X."/>
            <person name="Pan Q."/>
            <person name="Wang Y."/>
            <person name="Lv Z."/>
            <person name="Lu X."/>
            <person name="Zhang F."/>
            <person name="Jiang W."/>
            <person name="Ma Y."/>
            <person name="Chen M."/>
            <person name="Hao X."/>
            <person name="Li L."/>
            <person name="Tang Y."/>
            <person name="Lv G."/>
            <person name="Zhou Y."/>
            <person name="Sun X."/>
            <person name="Brodelius P.E."/>
            <person name="Rose J.K.C."/>
            <person name="Tang K."/>
        </authorList>
    </citation>
    <scope>NUCLEOTIDE SEQUENCE [LARGE SCALE GENOMIC DNA]</scope>
    <source>
        <strain evidence="3">cv. Huhao1</strain>
        <tissue evidence="2">Leaf</tissue>
    </source>
</reference>
<evidence type="ECO:0000313" key="2">
    <source>
        <dbReference type="EMBL" id="PWA69448.1"/>
    </source>
</evidence>
<accession>A0A2U1N7G0</accession>
<evidence type="ECO:0000313" key="3">
    <source>
        <dbReference type="Proteomes" id="UP000245207"/>
    </source>
</evidence>
<keyword evidence="3" id="KW-1185">Reference proteome</keyword>
<dbReference type="STRING" id="35608.A0A2U1N7G0"/>
<evidence type="ECO:0000256" key="1">
    <source>
        <dbReference type="SAM" id="MobiDB-lite"/>
    </source>
</evidence>
<dbReference type="EMBL" id="PKPP01003435">
    <property type="protein sequence ID" value="PWA69448.1"/>
    <property type="molecule type" value="Genomic_DNA"/>
</dbReference>
<dbReference type="OrthoDB" id="1745945at2759"/>
<name>A0A2U1N7G0_ARTAN</name>
<proteinExistence type="predicted"/>
<feature type="compositionally biased region" description="Basic and acidic residues" evidence="1">
    <location>
        <begin position="295"/>
        <end position="307"/>
    </location>
</feature>
<comment type="caution">
    <text evidence="2">The sequence shown here is derived from an EMBL/GenBank/DDBJ whole genome shotgun (WGS) entry which is preliminary data.</text>
</comment>
<feature type="region of interest" description="Disordered" evidence="1">
    <location>
        <begin position="292"/>
        <end position="316"/>
    </location>
</feature>